<evidence type="ECO:0000313" key="3">
    <source>
        <dbReference type="EMBL" id="EAU91609.1"/>
    </source>
</evidence>
<gene>
    <name evidence="3" type="ORF">CC1G_12088</name>
</gene>
<comment type="caution">
    <text evidence="3">The sequence shown here is derived from an EMBL/GenBank/DDBJ whole genome shotgun (WGS) entry which is preliminary data.</text>
</comment>
<evidence type="ECO:0000256" key="1">
    <source>
        <dbReference type="SAM" id="MobiDB-lite"/>
    </source>
</evidence>
<proteinExistence type="predicted"/>
<dbReference type="eggNOG" id="ENOG502RY5I">
    <property type="taxonomic scope" value="Eukaryota"/>
</dbReference>
<dbReference type="Gene3D" id="3.40.630.30">
    <property type="match status" value="1"/>
</dbReference>
<feature type="compositionally biased region" description="Polar residues" evidence="1">
    <location>
        <begin position="1"/>
        <end position="16"/>
    </location>
</feature>
<dbReference type="VEuPathDB" id="FungiDB:CC1G_12088"/>
<dbReference type="PROSITE" id="PS51186">
    <property type="entry name" value="GNAT"/>
    <property type="match status" value="1"/>
</dbReference>
<dbReference type="GO" id="GO:0016747">
    <property type="term" value="F:acyltransferase activity, transferring groups other than amino-acyl groups"/>
    <property type="evidence" value="ECO:0007669"/>
    <property type="project" value="InterPro"/>
</dbReference>
<dbReference type="EMBL" id="AACS02000003">
    <property type="protein sequence ID" value="EAU91609.1"/>
    <property type="molecule type" value="Genomic_DNA"/>
</dbReference>
<feature type="domain" description="N-acetyltransferase" evidence="2">
    <location>
        <begin position="27"/>
        <end position="179"/>
    </location>
</feature>
<keyword evidence="4" id="KW-1185">Reference proteome</keyword>
<dbReference type="PANTHER" id="PTHR43610:SF1">
    <property type="entry name" value="N-ACETYLTRANSFERASE DOMAIN-CONTAINING PROTEIN"/>
    <property type="match status" value="1"/>
</dbReference>
<evidence type="ECO:0000313" key="4">
    <source>
        <dbReference type="Proteomes" id="UP000001861"/>
    </source>
</evidence>
<dbReference type="OMA" id="CAFTLND"/>
<dbReference type="SUPFAM" id="SSF55729">
    <property type="entry name" value="Acyl-CoA N-acyltransferases (Nat)"/>
    <property type="match status" value="1"/>
</dbReference>
<dbReference type="OrthoDB" id="64477at2759"/>
<reference evidence="3 4" key="1">
    <citation type="journal article" date="2010" name="Proc. Natl. Acad. Sci. U.S.A.">
        <title>Insights into evolution of multicellular fungi from the assembled chromosomes of the mushroom Coprinopsis cinerea (Coprinus cinereus).</title>
        <authorList>
            <person name="Stajich J.E."/>
            <person name="Wilke S.K."/>
            <person name="Ahren D."/>
            <person name="Au C.H."/>
            <person name="Birren B.W."/>
            <person name="Borodovsky M."/>
            <person name="Burns C."/>
            <person name="Canback B."/>
            <person name="Casselton L.A."/>
            <person name="Cheng C.K."/>
            <person name="Deng J."/>
            <person name="Dietrich F.S."/>
            <person name="Fargo D.C."/>
            <person name="Farman M.L."/>
            <person name="Gathman A.C."/>
            <person name="Goldberg J."/>
            <person name="Guigo R."/>
            <person name="Hoegger P.J."/>
            <person name="Hooker J.B."/>
            <person name="Huggins A."/>
            <person name="James T.Y."/>
            <person name="Kamada T."/>
            <person name="Kilaru S."/>
            <person name="Kodira C."/>
            <person name="Kues U."/>
            <person name="Kupfer D."/>
            <person name="Kwan H.S."/>
            <person name="Lomsadze A."/>
            <person name="Li W."/>
            <person name="Lilly W.W."/>
            <person name="Ma L.J."/>
            <person name="Mackey A.J."/>
            <person name="Manning G."/>
            <person name="Martin F."/>
            <person name="Muraguchi H."/>
            <person name="Natvig D.O."/>
            <person name="Palmerini H."/>
            <person name="Ramesh M.A."/>
            <person name="Rehmeyer C.J."/>
            <person name="Roe B.A."/>
            <person name="Shenoy N."/>
            <person name="Stanke M."/>
            <person name="Ter-Hovhannisyan V."/>
            <person name="Tunlid A."/>
            <person name="Velagapudi R."/>
            <person name="Vision T.J."/>
            <person name="Zeng Q."/>
            <person name="Zolan M.E."/>
            <person name="Pukkila P.J."/>
        </authorList>
    </citation>
    <scope>NUCLEOTIDE SEQUENCE [LARGE SCALE GENOMIC DNA]</scope>
    <source>
        <strain evidence="4">Okayama-7 / 130 / ATCC MYA-4618 / FGSC 9003</strain>
    </source>
</reference>
<name>A8N5Q6_COPC7</name>
<dbReference type="Pfam" id="PF13302">
    <property type="entry name" value="Acetyltransf_3"/>
    <property type="match status" value="1"/>
</dbReference>
<dbReference type="KEGG" id="cci:CC1G_12088"/>
<dbReference type="InterPro" id="IPR000182">
    <property type="entry name" value="GNAT_dom"/>
</dbReference>
<dbReference type="AlphaFoldDB" id="A8N5Q6"/>
<dbReference type="InterPro" id="IPR016181">
    <property type="entry name" value="Acyl_CoA_acyltransferase"/>
</dbReference>
<organism evidence="3 4">
    <name type="scientific">Coprinopsis cinerea (strain Okayama-7 / 130 / ATCC MYA-4618 / FGSC 9003)</name>
    <name type="common">Inky cap fungus</name>
    <name type="synonym">Hormographiella aspergillata</name>
    <dbReference type="NCBI Taxonomy" id="240176"/>
    <lineage>
        <taxon>Eukaryota</taxon>
        <taxon>Fungi</taxon>
        <taxon>Dikarya</taxon>
        <taxon>Basidiomycota</taxon>
        <taxon>Agaricomycotina</taxon>
        <taxon>Agaricomycetes</taxon>
        <taxon>Agaricomycetidae</taxon>
        <taxon>Agaricales</taxon>
        <taxon>Agaricineae</taxon>
        <taxon>Psathyrellaceae</taxon>
        <taxon>Coprinopsis</taxon>
    </lineage>
</organism>
<accession>A8N5Q6</accession>
<dbReference type="GeneID" id="6006645"/>
<dbReference type="RefSeq" id="XP_001830201.1">
    <property type="nucleotide sequence ID" value="XM_001830149.2"/>
</dbReference>
<dbReference type="InParanoid" id="A8N5Q6"/>
<protein>
    <recommendedName>
        <fullName evidence="2">N-acetyltransferase domain-containing protein</fullName>
    </recommendedName>
</protein>
<dbReference type="Proteomes" id="UP000001861">
    <property type="component" value="Unassembled WGS sequence"/>
</dbReference>
<sequence length="206" mass="23188">MSSETLSPVSAPTTLYSPDKQIRLTPPTCAEDEQVSVLRSDPIVRRYLRFMPPITVPEVTQRRLTRSQDPRILDYNVFLGDTTELIGMTGVFNIDTLQKSCEAGIVMASNVQGKGLSTKVFYTLLKDVFEMRGFHRVTFETGEDNAPMRGWLEKVAGARLEGKRIEAWVDSVNGGRTNVCSYAILEWEWRGKVKDALEKKMGIVSH</sequence>
<dbReference type="PANTHER" id="PTHR43610">
    <property type="entry name" value="BLL6696 PROTEIN"/>
    <property type="match status" value="1"/>
</dbReference>
<feature type="region of interest" description="Disordered" evidence="1">
    <location>
        <begin position="1"/>
        <end position="21"/>
    </location>
</feature>
<evidence type="ECO:0000259" key="2">
    <source>
        <dbReference type="PROSITE" id="PS51186"/>
    </source>
</evidence>